<name>Q6K7L3_ORYSJ</name>
<keyword evidence="1" id="KW-0175">Coiled coil</keyword>
<feature type="region of interest" description="Disordered" evidence="2">
    <location>
        <begin position="39"/>
        <end position="67"/>
    </location>
</feature>
<evidence type="ECO:0000313" key="4">
    <source>
        <dbReference type="Proteomes" id="UP000000763"/>
    </source>
</evidence>
<organism evidence="3 4">
    <name type="scientific">Oryza sativa subsp. japonica</name>
    <name type="common">Rice</name>
    <dbReference type="NCBI Taxonomy" id="39947"/>
    <lineage>
        <taxon>Eukaryota</taxon>
        <taxon>Viridiplantae</taxon>
        <taxon>Streptophyta</taxon>
        <taxon>Embryophyta</taxon>
        <taxon>Tracheophyta</taxon>
        <taxon>Spermatophyta</taxon>
        <taxon>Magnoliopsida</taxon>
        <taxon>Liliopsida</taxon>
        <taxon>Poales</taxon>
        <taxon>Poaceae</taxon>
        <taxon>BOP clade</taxon>
        <taxon>Oryzoideae</taxon>
        <taxon>Oryzeae</taxon>
        <taxon>Oryzinae</taxon>
        <taxon>Oryza</taxon>
        <taxon>Oryza sativa</taxon>
    </lineage>
</organism>
<evidence type="ECO:0000256" key="1">
    <source>
        <dbReference type="SAM" id="Coils"/>
    </source>
</evidence>
<dbReference type="EMBL" id="AP004816">
    <property type="protein sequence ID" value="BAD19496.1"/>
    <property type="molecule type" value="Genomic_DNA"/>
</dbReference>
<dbReference type="AlphaFoldDB" id="Q6K7L3"/>
<sequence>MTAISLPYPSTAIFTRALATTRRLRLRAILSSSRLPTTTPLHHWPRRRRSRGLPPPPPPSPHSTAGPAGEFCKIIIVPTVALALPSHRIAHHGTAIEQQHLLLPAAYSTEGDLGIIVAALKPASKWDGGRERQWRIWEWERPNQDKEENYKTAKLHFQGLSQDQLANGDGGGDLVLGRQQCKVEEELGKGGVQESSAHNLFDRLTSQHKVFKDDERIAEPVPIKSTMNKEGISMDEALDRILERFELMEANRRQEEKFNQILQKLEEVEARRSKAAEETIASIRATTAVLKATSPIAPMAPPTPACTKCLTECPNNNLTWATVSSSHISEDTAPTVAWELGDNKDKGHAPCVVTKDSLEVTPTMCSTKCSGPTVEPDLTVAVVVTSATTAAASMELVATGNTIGATYINNLDHPKVTHAKCLMLDLGSNSGDNQTMVTFQTLVDMTKGVFAPDATIEVSSPRKIAEMDLVIVMPTGCSMLFFDKGASELLPNKIMFDATLATIDSNWNHNALAGGKLMVENSRAETVA</sequence>
<protein>
    <submittedName>
        <fullName evidence="3">Uncharacterized protein</fullName>
    </submittedName>
</protein>
<reference evidence="4" key="1">
    <citation type="journal article" date="2005" name="Nature">
        <title>The map-based sequence of the rice genome.</title>
        <authorList>
            <consortium name="International rice genome sequencing project (IRGSP)"/>
            <person name="Matsumoto T."/>
            <person name="Wu J."/>
            <person name="Kanamori H."/>
            <person name="Katayose Y."/>
            <person name="Fujisawa M."/>
            <person name="Namiki N."/>
            <person name="Mizuno H."/>
            <person name="Yamamoto K."/>
            <person name="Antonio B.A."/>
            <person name="Baba T."/>
            <person name="Sakata K."/>
            <person name="Nagamura Y."/>
            <person name="Aoki H."/>
            <person name="Arikawa K."/>
            <person name="Arita K."/>
            <person name="Bito T."/>
            <person name="Chiden Y."/>
            <person name="Fujitsuka N."/>
            <person name="Fukunaka R."/>
            <person name="Hamada M."/>
            <person name="Harada C."/>
            <person name="Hayashi A."/>
            <person name="Hijishita S."/>
            <person name="Honda M."/>
            <person name="Hosokawa S."/>
            <person name="Ichikawa Y."/>
            <person name="Idonuma A."/>
            <person name="Iijima M."/>
            <person name="Ikeda M."/>
            <person name="Ikeno M."/>
            <person name="Ito K."/>
            <person name="Ito S."/>
            <person name="Ito T."/>
            <person name="Ito Y."/>
            <person name="Ito Y."/>
            <person name="Iwabuchi A."/>
            <person name="Kamiya K."/>
            <person name="Karasawa W."/>
            <person name="Kurita K."/>
            <person name="Katagiri S."/>
            <person name="Kikuta A."/>
            <person name="Kobayashi H."/>
            <person name="Kobayashi N."/>
            <person name="Machita K."/>
            <person name="Maehara T."/>
            <person name="Masukawa M."/>
            <person name="Mizubayashi T."/>
            <person name="Mukai Y."/>
            <person name="Nagasaki H."/>
            <person name="Nagata Y."/>
            <person name="Naito S."/>
            <person name="Nakashima M."/>
            <person name="Nakama Y."/>
            <person name="Nakamichi Y."/>
            <person name="Nakamura M."/>
            <person name="Meguro A."/>
            <person name="Negishi M."/>
            <person name="Ohta I."/>
            <person name="Ohta T."/>
            <person name="Okamoto M."/>
            <person name="Ono N."/>
            <person name="Saji S."/>
            <person name="Sakaguchi M."/>
            <person name="Sakai K."/>
            <person name="Shibata M."/>
            <person name="Shimokawa T."/>
            <person name="Song J."/>
            <person name="Takazaki Y."/>
            <person name="Terasawa K."/>
            <person name="Tsugane M."/>
            <person name="Tsuji K."/>
            <person name="Ueda S."/>
            <person name="Waki K."/>
            <person name="Yamagata H."/>
            <person name="Yamamoto M."/>
            <person name="Yamamoto S."/>
            <person name="Yamane H."/>
            <person name="Yoshiki S."/>
            <person name="Yoshihara R."/>
            <person name="Yukawa K."/>
            <person name="Zhong H."/>
            <person name="Yano M."/>
            <person name="Yuan Q."/>
            <person name="Ouyang S."/>
            <person name="Liu J."/>
            <person name="Jones K.M."/>
            <person name="Gansberger K."/>
            <person name="Moffat K."/>
            <person name="Hill J."/>
            <person name="Bera J."/>
            <person name="Fadrosh D."/>
            <person name="Jin S."/>
            <person name="Johri S."/>
            <person name="Kim M."/>
            <person name="Overton L."/>
            <person name="Reardon M."/>
            <person name="Tsitrin T."/>
            <person name="Vuong H."/>
            <person name="Weaver B."/>
            <person name="Ciecko A."/>
            <person name="Tallon L."/>
            <person name="Jackson J."/>
            <person name="Pai G."/>
            <person name="Aken S.V."/>
            <person name="Utterback T."/>
            <person name="Reidmuller S."/>
            <person name="Feldblyum T."/>
            <person name="Hsiao J."/>
            <person name="Zismann V."/>
            <person name="Iobst S."/>
            <person name="de Vazeille A.R."/>
            <person name="Buell C.R."/>
            <person name="Ying K."/>
            <person name="Li Y."/>
            <person name="Lu T."/>
            <person name="Huang Y."/>
            <person name="Zhao Q."/>
            <person name="Feng Q."/>
            <person name="Zhang L."/>
            <person name="Zhu J."/>
            <person name="Weng Q."/>
            <person name="Mu J."/>
            <person name="Lu Y."/>
            <person name="Fan D."/>
            <person name="Liu Y."/>
            <person name="Guan J."/>
            <person name="Zhang Y."/>
            <person name="Yu S."/>
            <person name="Liu X."/>
            <person name="Zhang Y."/>
            <person name="Hong G."/>
            <person name="Han B."/>
            <person name="Choisne N."/>
            <person name="Demange N."/>
            <person name="Orjeda G."/>
            <person name="Samain S."/>
            <person name="Cattolico L."/>
            <person name="Pelletier E."/>
            <person name="Couloux A."/>
            <person name="Segurens B."/>
            <person name="Wincker P."/>
            <person name="D'Hont A."/>
            <person name="Scarpelli C."/>
            <person name="Weissenbach J."/>
            <person name="Salanoubat M."/>
            <person name="Quetier F."/>
            <person name="Yu Y."/>
            <person name="Kim H.R."/>
            <person name="Rambo T."/>
            <person name="Currie J."/>
            <person name="Collura K."/>
            <person name="Luo M."/>
            <person name="Yang T."/>
            <person name="Ammiraju J.S.S."/>
            <person name="Engler F."/>
            <person name="Soderlund C."/>
            <person name="Wing R.A."/>
            <person name="Palmer L.E."/>
            <person name="de la Bastide M."/>
            <person name="Spiegel L."/>
            <person name="Nascimento L."/>
            <person name="Zutavern T."/>
            <person name="O'Shaughnessy A."/>
            <person name="Dike S."/>
            <person name="Dedhia N."/>
            <person name="Preston R."/>
            <person name="Balija V."/>
            <person name="McCombie W.R."/>
            <person name="Chow T."/>
            <person name="Chen H."/>
            <person name="Chung M."/>
            <person name="Chen C."/>
            <person name="Shaw J."/>
            <person name="Wu H."/>
            <person name="Hsiao K."/>
            <person name="Chao Y."/>
            <person name="Chu M."/>
            <person name="Cheng C."/>
            <person name="Hour A."/>
            <person name="Lee P."/>
            <person name="Lin S."/>
            <person name="Lin Y."/>
            <person name="Liou J."/>
            <person name="Liu S."/>
            <person name="Hsing Y."/>
            <person name="Raghuvanshi S."/>
            <person name="Mohanty A."/>
            <person name="Bharti A.K."/>
            <person name="Gaur A."/>
            <person name="Gupta V."/>
            <person name="Kumar D."/>
            <person name="Ravi V."/>
            <person name="Vij S."/>
            <person name="Kapur A."/>
            <person name="Khurana P."/>
            <person name="Khurana P."/>
            <person name="Khurana J.P."/>
            <person name="Tyagi A.K."/>
            <person name="Gaikwad K."/>
            <person name="Singh A."/>
            <person name="Dalal V."/>
            <person name="Srivastava S."/>
            <person name="Dixit A."/>
            <person name="Pal A.K."/>
            <person name="Ghazi I.A."/>
            <person name="Yadav M."/>
            <person name="Pandit A."/>
            <person name="Bhargava A."/>
            <person name="Sureshbabu K."/>
            <person name="Batra K."/>
            <person name="Sharma T.R."/>
            <person name="Mohapatra T."/>
            <person name="Singh N.K."/>
            <person name="Messing J."/>
            <person name="Nelson A.B."/>
            <person name="Fuks G."/>
            <person name="Kavchok S."/>
            <person name="Keizer G."/>
            <person name="Linton E."/>
            <person name="Llaca V."/>
            <person name="Song R."/>
            <person name="Tanyolac B."/>
            <person name="Young S."/>
            <person name="Ho-Il K."/>
            <person name="Hahn J.H."/>
            <person name="Sangsakoo G."/>
            <person name="Vanavichit A."/>
            <person name="de Mattos Luiz.A.T."/>
            <person name="Zimmer P.D."/>
            <person name="Malone G."/>
            <person name="Dellagostin O."/>
            <person name="de Oliveira A.C."/>
            <person name="Bevan M."/>
            <person name="Bancroft I."/>
            <person name="Minx P."/>
            <person name="Cordum H."/>
            <person name="Wilson R."/>
            <person name="Cheng Z."/>
            <person name="Jin W."/>
            <person name="Jiang J."/>
            <person name="Leong S.A."/>
            <person name="Iwama H."/>
            <person name="Gojobori T."/>
            <person name="Itoh T."/>
            <person name="Niimura Y."/>
            <person name="Fujii Y."/>
            <person name="Habara T."/>
            <person name="Sakai H."/>
            <person name="Sato Y."/>
            <person name="Wilson G."/>
            <person name="Kumar K."/>
            <person name="McCouch S."/>
            <person name="Juretic N."/>
            <person name="Hoen D."/>
            <person name="Wright S."/>
            <person name="Bruskiewich R."/>
            <person name="Bureau T."/>
            <person name="Miyao A."/>
            <person name="Hirochika H."/>
            <person name="Nishikawa T."/>
            <person name="Kadowaki K."/>
            <person name="Sugiura M."/>
            <person name="Burr B."/>
            <person name="Sasaki T."/>
        </authorList>
    </citation>
    <scope>NUCLEOTIDE SEQUENCE [LARGE SCALE GENOMIC DNA]</scope>
    <source>
        <strain evidence="4">cv. Nipponbare</strain>
    </source>
</reference>
<proteinExistence type="predicted"/>
<accession>Q6K7L3</accession>
<evidence type="ECO:0000256" key="2">
    <source>
        <dbReference type="SAM" id="MobiDB-lite"/>
    </source>
</evidence>
<reference evidence="4" key="2">
    <citation type="journal article" date="2008" name="Nucleic Acids Res.">
        <title>The rice annotation project database (RAP-DB): 2008 update.</title>
        <authorList>
            <consortium name="The rice annotation project (RAP)"/>
        </authorList>
    </citation>
    <scope>GENOME REANNOTATION</scope>
    <source>
        <strain evidence="4">cv. Nipponbare</strain>
    </source>
</reference>
<gene>
    <name evidence="3" type="primary">P0533E11.23</name>
</gene>
<dbReference type="Proteomes" id="UP000000763">
    <property type="component" value="Chromosome 2"/>
</dbReference>
<evidence type="ECO:0000313" key="3">
    <source>
        <dbReference type="EMBL" id="BAD19496.1"/>
    </source>
</evidence>
<feature type="coiled-coil region" evidence="1">
    <location>
        <begin position="248"/>
        <end position="278"/>
    </location>
</feature>